<dbReference type="Gene3D" id="1.10.510.10">
    <property type="entry name" value="Transferase(Phosphotransferase) domain 1"/>
    <property type="match status" value="1"/>
</dbReference>
<evidence type="ECO:0000256" key="9">
    <source>
        <dbReference type="PROSITE-ProRule" id="PRU10141"/>
    </source>
</evidence>
<keyword evidence="10" id="KW-0723">Serine/threonine-protein kinase</keyword>
<keyword evidence="3" id="KW-0808">Transferase</keyword>
<evidence type="ECO:0000256" key="1">
    <source>
        <dbReference type="ARBA" id="ARBA00005575"/>
    </source>
</evidence>
<feature type="non-terminal residue" evidence="13">
    <location>
        <position position="1"/>
    </location>
</feature>
<dbReference type="InterPro" id="IPR017441">
    <property type="entry name" value="Protein_kinase_ATP_BS"/>
</dbReference>
<evidence type="ECO:0000256" key="7">
    <source>
        <dbReference type="ARBA" id="ARBA00047919"/>
    </source>
</evidence>
<dbReference type="Pfam" id="PF00498">
    <property type="entry name" value="FHA"/>
    <property type="match status" value="1"/>
</dbReference>
<reference evidence="13 14" key="1">
    <citation type="submission" date="2024-04" db="EMBL/GenBank/DDBJ databases">
        <title>Phyllosticta paracitricarpa is synonymous to the EU quarantine fungus P. citricarpa based on phylogenomic analyses.</title>
        <authorList>
            <consortium name="Lawrence Berkeley National Laboratory"/>
            <person name="Van ingen-buijs V.A."/>
            <person name="Van westerhoven A.C."/>
            <person name="Haridas S."/>
            <person name="Skiadas P."/>
            <person name="Martin F."/>
            <person name="Groenewald J.Z."/>
            <person name="Crous P.W."/>
            <person name="Seidl M.F."/>
        </authorList>
    </citation>
    <scope>NUCLEOTIDE SEQUENCE [LARGE SCALE GENOMIC DNA]</scope>
    <source>
        <strain evidence="13 14">CBS 141358</strain>
    </source>
</reference>
<dbReference type="PANTHER" id="PTHR48016">
    <property type="entry name" value="MAP KINASE KINASE KINASE SSK2-RELATED-RELATED"/>
    <property type="match status" value="1"/>
</dbReference>
<keyword evidence="4 9" id="KW-0547">Nucleotide-binding</keyword>
<keyword evidence="5" id="KW-0418">Kinase</keyword>
<feature type="binding site" evidence="9">
    <location>
        <position position="204"/>
    </location>
    <ligand>
        <name>ATP</name>
        <dbReference type="ChEBI" id="CHEBI:30616"/>
    </ligand>
</feature>
<dbReference type="InterPro" id="IPR000253">
    <property type="entry name" value="FHA_dom"/>
</dbReference>
<feature type="domain" description="Protein kinase" evidence="12">
    <location>
        <begin position="175"/>
        <end position="351"/>
    </location>
</feature>
<dbReference type="InterPro" id="IPR011009">
    <property type="entry name" value="Kinase-like_dom_sf"/>
</dbReference>
<comment type="caution">
    <text evidence="13">The sequence shown here is derived from an EMBL/GenBank/DDBJ whole genome shotgun (WGS) entry which is preliminary data.</text>
</comment>
<comment type="catalytic activity">
    <reaction evidence="8">
        <text>L-seryl-[protein] + ATP = O-phospho-L-seryl-[protein] + ADP + H(+)</text>
        <dbReference type="Rhea" id="RHEA:17989"/>
        <dbReference type="Rhea" id="RHEA-COMP:9863"/>
        <dbReference type="Rhea" id="RHEA-COMP:11604"/>
        <dbReference type="ChEBI" id="CHEBI:15378"/>
        <dbReference type="ChEBI" id="CHEBI:29999"/>
        <dbReference type="ChEBI" id="CHEBI:30616"/>
        <dbReference type="ChEBI" id="CHEBI:83421"/>
        <dbReference type="ChEBI" id="CHEBI:456216"/>
        <dbReference type="EC" id="2.7.11.24"/>
    </reaction>
    <physiologicalReaction direction="left-to-right" evidence="8">
        <dbReference type="Rhea" id="RHEA:17990"/>
    </physiologicalReaction>
</comment>
<comment type="catalytic activity">
    <reaction evidence="7">
        <text>L-threonyl-[protein] + ATP = O-phospho-L-threonyl-[protein] + ADP + H(+)</text>
        <dbReference type="Rhea" id="RHEA:46608"/>
        <dbReference type="Rhea" id="RHEA-COMP:11060"/>
        <dbReference type="Rhea" id="RHEA-COMP:11605"/>
        <dbReference type="ChEBI" id="CHEBI:15378"/>
        <dbReference type="ChEBI" id="CHEBI:30013"/>
        <dbReference type="ChEBI" id="CHEBI:30616"/>
        <dbReference type="ChEBI" id="CHEBI:61977"/>
        <dbReference type="ChEBI" id="CHEBI:456216"/>
        <dbReference type="EC" id="2.7.11.24"/>
    </reaction>
    <physiologicalReaction direction="left-to-right" evidence="7">
        <dbReference type="Rhea" id="RHEA:46609"/>
    </physiologicalReaction>
</comment>
<evidence type="ECO:0000256" key="5">
    <source>
        <dbReference type="ARBA" id="ARBA00022777"/>
    </source>
</evidence>
<evidence type="ECO:0000256" key="8">
    <source>
        <dbReference type="ARBA" id="ARBA00048130"/>
    </source>
</evidence>
<organism evidence="13 14">
    <name type="scientific">Phyllosticta paracitricarpa</name>
    <dbReference type="NCBI Taxonomy" id="2016321"/>
    <lineage>
        <taxon>Eukaryota</taxon>
        <taxon>Fungi</taxon>
        <taxon>Dikarya</taxon>
        <taxon>Ascomycota</taxon>
        <taxon>Pezizomycotina</taxon>
        <taxon>Dothideomycetes</taxon>
        <taxon>Dothideomycetes incertae sedis</taxon>
        <taxon>Botryosphaeriales</taxon>
        <taxon>Phyllostictaceae</taxon>
        <taxon>Phyllosticta</taxon>
    </lineage>
</organism>
<dbReference type="SMART" id="SM00220">
    <property type="entry name" value="S_TKc"/>
    <property type="match status" value="1"/>
</dbReference>
<proteinExistence type="inferred from homology"/>
<dbReference type="SUPFAM" id="SSF49879">
    <property type="entry name" value="SMAD/FHA domain"/>
    <property type="match status" value="1"/>
</dbReference>
<dbReference type="SUPFAM" id="SSF56112">
    <property type="entry name" value="Protein kinase-like (PK-like)"/>
    <property type="match status" value="1"/>
</dbReference>
<name>A0ABR1MS33_9PEZI</name>
<dbReference type="Pfam" id="PF00069">
    <property type="entry name" value="Pkinase"/>
    <property type="match status" value="1"/>
</dbReference>
<dbReference type="Gene3D" id="2.60.200.20">
    <property type="match status" value="1"/>
</dbReference>
<evidence type="ECO:0000256" key="2">
    <source>
        <dbReference type="ARBA" id="ARBA00012411"/>
    </source>
</evidence>
<dbReference type="InterPro" id="IPR008984">
    <property type="entry name" value="SMAD_FHA_dom_sf"/>
</dbReference>
<dbReference type="EC" id="2.7.11.24" evidence="2"/>
<dbReference type="Proteomes" id="UP001367316">
    <property type="component" value="Unassembled WGS sequence"/>
</dbReference>
<sequence length="351" mass="39995">SQPPEQHPDNLVLRFGTALKNPDLGWVFGSSTEKCDVLLQTPKGDANEKGISKAHFSITIDERYRVVLRDRSSWGTAVGYDGQADQEVRQHVAWILCQNGNQAWDETFINVPNTDGFRFQIFFPNHHKGNKEYNENVQNYLRRPREPAFQQLSVKSEPITRQMSRPKTPDQRPVYVPQGLVGDGAYGDVYKAMDAGSGEIFARKLIKSSATSPKDLKTFLMEVQMLQENVHPNIAEIVEFEASPRMCITMKFYAYGSLRKTSPQYPWDQRDVFRQILTGLSFLHRRKIVHRDLKPDNILVKSIEPFEIVLADFGYARYFDSRVASSGIGTAGYMAPEVFLGNYYGPPVDIY</sequence>
<dbReference type="InterPro" id="IPR000719">
    <property type="entry name" value="Prot_kinase_dom"/>
</dbReference>
<dbReference type="InterPro" id="IPR008271">
    <property type="entry name" value="Ser/Thr_kinase_AS"/>
</dbReference>
<keyword evidence="6 9" id="KW-0067">ATP-binding</keyword>
<feature type="domain" description="FHA" evidence="11">
    <location>
        <begin position="26"/>
        <end position="78"/>
    </location>
</feature>
<dbReference type="InterPro" id="IPR050538">
    <property type="entry name" value="MAP_kinase_kinase_kinase"/>
</dbReference>
<dbReference type="CDD" id="cd00180">
    <property type="entry name" value="PKc"/>
    <property type="match status" value="1"/>
</dbReference>
<evidence type="ECO:0000313" key="13">
    <source>
        <dbReference type="EMBL" id="KAK7605732.1"/>
    </source>
</evidence>
<gene>
    <name evidence="13" type="ORF">JOL62DRAFT_511823</name>
</gene>
<comment type="similarity">
    <text evidence="1">Belongs to the protein kinase superfamily. CAMK Ser/Thr protein kinase family. CHEK2 subfamily.</text>
</comment>
<dbReference type="PROSITE" id="PS50011">
    <property type="entry name" value="PROTEIN_KINASE_DOM"/>
    <property type="match status" value="1"/>
</dbReference>
<dbReference type="PROSITE" id="PS00107">
    <property type="entry name" value="PROTEIN_KINASE_ATP"/>
    <property type="match status" value="1"/>
</dbReference>
<accession>A0ABR1MS33</accession>
<dbReference type="PROSITE" id="PS00108">
    <property type="entry name" value="PROTEIN_KINASE_ST"/>
    <property type="match status" value="1"/>
</dbReference>
<keyword evidence="14" id="KW-1185">Reference proteome</keyword>
<evidence type="ECO:0000256" key="4">
    <source>
        <dbReference type="ARBA" id="ARBA00022741"/>
    </source>
</evidence>
<evidence type="ECO:0000259" key="11">
    <source>
        <dbReference type="PROSITE" id="PS50006"/>
    </source>
</evidence>
<evidence type="ECO:0000256" key="3">
    <source>
        <dbReference type="ARBA" id="ARBA00022679"/>
    </source>
</evidence>
<evidence type="ECO:0000259" key="12">
    <source>
        <dbReference type="PROSITE" id="PS50011"/>
    </source>
</evidence>
<protein>
    <recommendedName>
        <fullName evidence="2">mitogen-activated protein kinase</fullName>
        <ecNumber evidence="2">2.7.11.24</ecNumber>
    </recommendedName>
</protein>
<evidence type="ECO:0000256" key="10">
    <source>
        <dbReference type="RuleBase" id="RU000304"/>
    </source>
</evidence>
<evidence type="ECO:0000256" key="6">
    <source>
        <dbReference type="ARBA" id="ARBA00022840"/>
    </source>
</evidence>
<dbReference type="EMBL" id="JBBPBF010000071">
    <property type="protein sequence ID" value="KAK7605732.1"/>
    <property type="molecule type" value="Genomic_DNA"/>
</dbReference>
<dbReference type="PANTHER" id="PTHR48016:SF56">
    <property type="entry name" value="MAPKK KINASE"/>
    <property type="match status" value="1"/>
</dbReference>
<evidence type="ECO:0000313" key="14">
    <source>
        <dbReference type="Proteomes" id="UP001367316"/>
    </source>
</evidence>
<dbReference type="PROSITE" id="PS50006">
    <property type="entry name" value="FHA_DOMAIN"/>
    <property type="match status" value="1"/>
</dbReference>